<dbReference type="OrthoDB" id="46564at2759"/>
<organism evidence="1 2">
    <name type="scientific">Diacronema lutheri</name>
    <name type="common">Unicellular marine alga</name>
    <name type="synonym">Monochrysis lutheri</name>
    <dbReference type="NCBI Taxonomy" id="2081491"/>
    <lineage>
        <taxon>Eukaryota</taxon>
        <taxon>Haptista</taxon>
        <taxon>Haptophyta</taxon>
        <taxon>Pavlovophyceae</taxon>
        <taxon>Pavlovales</taxon>
        <taxon>Pavlovaceae</taxon>
        <taxon>Diacronema</taxon>
    </lineage>
</organism>
<reference evidence="1" key="1">
    <citation type="submission" date="2021-05" db="EMBL/GenBank/DDBJ databases">
        <title>The genome of the haptophyte Pavlova lutheri (Diacronema luteri, Pavlovales) - a model for lipid biosynthesis in eukaryotic algae.</title>
        <authorList>
            <person name="Hulatt C.J."/>
            <person name="Posewitz M.C."/>
        </authorList>
    </citation>
    <scope>NUCLEOTIDE SEQUENCE</scope>
    <source>
        <strain evidence="1">NIVA-4/92</strain>
    </source>
</reference>
<dbReference type="OMA" id="ANGAWAF"/>
<accession>A0A8J6C7B8</accession>
<proteinExistence type="predicted"/>
<gene>
    <name evidence="1" type="ORF">KFE25_003117</name>
</gene>
<evidence type="ECO:0008006" key="3">
    <source>
        <dbReference type="Google" id="ProtNLM"/>
    </source>
</evidence>
<dbReference type="CDD" id="cd02440">
    <property type="entry name" value="AdoMet_MTases"/>
    <property type="match status" value="1"/>
</dbReference>
<dbReference type="Proteomes" id="UP000751190">
    <property type="component" value="Unassembled WGS sequence"/>
</dbReference>
<dbReference type="Gene3D" id="3.40.50.150">
    <property type="entry name" value="Vaccinia Virus protein VP39"/>
    <property type="match status" value="1"/>
</dbReference>
<dbReference type="Pfam" id="PF10294">
    <property type="entry name" value="Methyltransf_16"/>
    <property type="match status" value="1"/>
</dbReference>
<sequence>MSDARALNHELLSAPSAGAVRALVAVRASSFNIVNCTTAAHRLATLGARDGGDARDGLPAALCARAAALVARAAAGGAPARNVANLLWALAKTGTRAPPLIAALVRAARGRLAAEFKPQELSSTAWALARMGEGAADEAFLLELAGALGAALAASTPQAIANGAWAFATLATAGALGGGGGGAAGALERAGYAPGAVAAAAARRAAEFSPQELANVAWALGKLVGADAAAGAARAPCARDCGALADAVLAALEARGAQFADQQLANALWGCARLAHAARGARADADADAAGAAPLGERLGRAAAACAPRLCRFRGVELAMAAWAAVAAQAGVAYAPDGAAAPGGAPASPFARALRAAVRGRARERSLSGSQGAQLLWAFAHLEGGAAVAPVRALCAALRRDATALAPLDLSNAWWALARIGRPPPPRAGRALRKATRRALRATQGGKSGGSALSPQHVATVVWAAARLGPPTADARLCALLAAGAARAARAFNARDLANAMSGFAALWAAGVGATRPTLAAALADAALRRLDSFNAQELLKFAGAHARAGGRDERLREAMGAARELRFAFPALRAPDEAADADAGIDAAGLCVTLASRAPGRHLKHTGVAAWEASVTLSQWLSSQPAPLSSGALRGALLGGGDRTGGGDARALWRQWAGTTAVELGAGLGLPSIVAAHRGCALVIATDGDGPTLELLRHNCARNAPPLPAVLRAAELRWGIADALGACGLEQPPDVLLAADVVYGHAEPTWRALLDSMLQLAGARTLVLQAQVQRFGREATDGCEPRFRAMLAEHFMAAQVPPDELGACMVADLARTNCTVHVLRRRAAGARVPRALAFTRPCGDERADGEASARVKRPRLARVL</sequence>
<dbReference type="AlphaFoldDB" id="A0A8J6C7B8"/>
<dbReference type="EMBL" id="JAGTXO010000038">
    <property type="protein sequence ID" value="KAG8459665.1"/>
    <property type="molecule type" value="Genomic_DNA"/>
</dbReference>
<protein>
    <recommendedName>
        <fullName evidence="3">Calmodulin-lysine N-methyltransferase</fullName>
    </recommendedName>
</protein>
<name>A0A8J6C7B8_DIALT</name>
<evidence type="ECO:0000313" key="2">
    <source>
        <dbReference type="Proteomes" id="UP000751190"/>
    </source>
</evidence>
<dbReference type="PANTHER" id="PTHR14614:SF163">
    <property type="entry name" value="METHYLTRANSFERASE SMALL DOMAIN-CONTAINING PROTEIN"/>
    <property type="match status" value="1"/>
</dbReference>
<evidence type="ECO:0000313" key="1">
    <source>
        <dbReference type="EMBL" id="KAG8459665.1"/>
    </source>
</evidence>
<dbReference type="SUPFAM" id="SSF53335">
    <property type="entry name" value="S-adenosyl-L-methionine-dependent methyltransferases"/>
    <property type="match status" value="1"/>
</dbReference>
<dbReference type="PANTHER" id="PTHR14614">
    <property type="entry name" value="HEPATOCELLULAR CARCINOMA-ASSOCIATED ANTIGEN"/>
    <property type="match status" value="1"/>
</dbReference>
<dbReference type="InterPro" id="IPR019410">
    <property type="entry name" value="Methyltransf_16"/>
</dbReference>
<dbReference type="InterPro" id="IPR029063">
    <property type="entry name" value="SAM-dependent_MTases_sf"/>
</dbReference>
<keyword evidence="2" id="KW-1185">Reference proteome</keyword>
<comment type="caution">
    <text evidence="1">The sequence shown here is derived from an EMBL/GenBank/DDBJ whole genome shotgun (WGS) entry which is preliminary data.</text>
</comment>